<comment type="caution">
    <text evidence="8">The sequence shown here is derived from an EMBL/GenBank/DDBJ whole genome shotgun (WGS) entry which is preliminary data.</text>
</comment>
<dbReference type="PIRSF" id="PIRSF006648">
    <property type="entry name" value="DrrB"/>
    <property type="match status" value="1"/>
</dbReference>
<evidence type="ECO:0000256" key="5">
    <source>
        <dbReference type="ARBA" id="ARBA00023251"/>
    </source>
</evidence>
<dbReference type="InterPro" id="IPR047817">
    <property type="entry name" value="ABC2_TM_bact-type"/>
</dbReference>
<reference evidence="8 9" key="2">
    <citation type="submission" date="2020-03" db="EMBL/GenBank/DDBJ databases">
        <authorList>
            <person name="Ichikawa N."/>
            <person name="Kimura A."/>
            <person name="Kitahashi Y."/>
            <person name="Uohara A."/>
        </authorList>
    </citation>
    <scope>NUCLEOTIDE SEQUENCE [LARGE SCALE GENOMIC DNA]</scope>
    <source>
        <strain evidence="8 9">NBRC 108638</strain>
    </source>
</reference>
<feature type="transmembrane region" description="Helical" evidence="6">
    <location>
        <begin position="31"/>
        <end position="50"/>
    </location>
</feature>
<keyword evidence="2 6" id="KW-0812">Transmembrane</keyword>
<evidence type="ECO:0000313" key="9">
    <source>
        <dbReference type="Proteomes" id="UP000482960"/>
    </source>
</evidence>
<evidence type="ECO:0000313" key="8">
    <source>
        <dbReference type="EMBL" id="GFJ87145.1"/>
    </source>
</evidence>
<feature type="transmembrane region" description="Helical" evidence="6">
    <location>
        <begin position="235"/>
        <end position="260"/>
    </location>
</feature>
<name>A0A6V8L362_9ACTN</name>
<dbReference type="PANTHER" id="PTHR43229">
    <property type="entry name" value="NODULATION PROTEIN J"/>
    <property type="match status" value="1"/>
</dbReference>
<dbReference type="InterPro" id="IPR013525">
    <property type="entry name" value="ABC2_TM"/>
</dbReference>
<dbReference type="RefSeq" id="WP_246277627.1">
    <property type="nucleotide sequence ID" value="NZ_BAABJB010000016.1"/>
</dbReference>
<evidence type="ECO:0000259" key="7">
    <source>
        <dbReference type="PROSITE" id="PS51012"/>
    </source>
</evidence>
<dbReference type="GO" id="GO:0046677">
    <property type="term" value="P:response to antibiotic"/>
    <property type="evidence" value="ECO:0007669"/>
    <property type="project" value="UniProtKB-KW"/>
</dbReference>
<feature type="transmembrane region" description="Helical" evidence="6">
    <location>
        <begin position="116"/>
        <end position="141"/>
    </location>
</feature>
<evidence type="ECO:0000256" key="3">
    <source>
        <dbReference type="ARBA" id="ARBA00022989"/>
    </source>
</evidence>
<keyword evidence="3 6" id="KW-1133">Transmembrane helix</keyword>
<keyword evidence="5" id="KW-0046">Antibiotic resistance</keyword>
<evidence type="ECO:0000256" key="1">
    <source>
        <dbReference type="ARBA" id="ARBA00004141"/>
    </source>
</evidence>
<feature type="transmembrane region" description="Helical" evidence="6">
    <location>
        <begin position="70"/>
        <end position="95"/>
    </location>
</feature>
<gene>
    <name evidence="8" type="ORF">Prum_007870</name>
</gene>
<dbReference type="Proteomes" id="UP000482960">
    <property type="component" value="Unassembled WGS sequence"/>
</dbReference>
<evidence type="ECO:0000256" key="6">
    <source>
        <dbReference type="RuleBase" id="RU361157"/>
    </source>
</evidence>
<feature type="transmembrane region" description="Helical" evidence="6">
    <location>
        <begin position="180"/>
        <end position="199"/>
    </location>
</feature>
<organism evidence="8 9">
    <name type="scientific">Phytohabitans rumicis</name>
    <dbReference type="NCBI Taxonomy" id="1076125"/>
    <lineage>
        <taxon>Bacteria</taxon>
        <taxon>Bacillati</taxon>
        <taxon>Actinomycetota</taxon>
        <taxon>Actinomycetes</taxon>
        <taxon>Micromonosporales</taxon>
        <taxon>Micromonosporaceae</taxon>
    </lineage>
</organism>
<dbReference type="InterPro" id="IPR000412">
    <property type="entry name" value="ABC_2_transport"/>
</dbReference>
<keyword evidence="9" id="KW-1185">Reference proteome</keyword>
<comment type="subcellular location">
    <subcellularLocation>
        <location evidence="6">Cell membrane</location>
        <topology evidence="6">Multi-pass membrane protein</topology>
    </subcellularLocation>
    <subcellularLocation>
        <location evidence="1">Membrane</location>
        <topology evidence="1">Multi-pass membrane protein</topology>
    </subcellularLocation>
</comment>
<dbReference type="GO" id="GO:0140359">
    <property type="term" value="F:ABC-type transporter activity"/>
    <property type="evidence" value="ECO:0007669"/>
    <property type="project" value="InterPro"/>
</dbReference>
<evidence type="ECO:0000256" key="4">
    <source>
        <dbReference type="ARBA" id="ARBA00023136"/>
    </source>
</evidence>
<proteinExistence type="inferred from homology"/>
<dbReference type="PROSITE" id="PS51012">
    <property type="entry name" value="ABC_TM2"/>
    <property type="match status" value="1"/>
</dbReference>
<sequence length="265" mass="28702">MTTMDIAARSSQGRTFLAILWRDIFVTGRKLGLFFAENAIQPLFMLFVFAEVLQRTGYVSQAYGDLLLPGVVAITTFLTALQTVAFPLALDLGWTKEIEDRLLAPLPTYLVAVEKMLVGTIKGIGTAIVTFPVGTLMLGSAPWRASGIPLLVLFLIIGGWVGSAIGLTMGTIMAPERINIAFALVLTPLMFTGATQYPWRSLDTLPWFQVVTAANPLTYLSEGIRSAVVPQIPHIASWLCLVALLASGAIFTVIGTRGFLRRAID</sequence>
<feature type="transmembrane region" description="Helical" evidence="6">
    <location>
        <begin position="147"/>
        <end position="168"/>
    </location>
</feature>
<accession>A0A6V8L362</accession>
<keyword evidence="6" id="KW-0813">Transport</keyword>
<protein>
    <recommendedName>
        <fullName evidence="6">Transport permease protein</fullName>
    </recommendedName>
</protein>
<feature type="domain" description="ABC transmembrane type-2" evidence="7">
    <location>
        <begin position="33"/>
        <end position="262"/>
    </location>
</feature>
<keyword evidence="6" id="KW-1003">Cell membrane</keyword>
<comment type="similarity">
    <text evidence="6">Belongs to the ABC-2 integral membrane protein family.</text>
</comment>
<dbReference type="GO" id="GO:0043190">
    <property type="term" value="C:ATP-binding cassette (ABC) transporter complex"/>
    <property type="evidence" value="ECO:0007669"/>
    <property type="project" value="InterPro"/>
</dbReference>
<dbReference type="PANTHER" id="PTHR43229:SF2">
    <property type="entry name" value="NODULATION PROTEIN J"/>
    <property type="match status" value="1"/>
</dbReference>
<dbReference type="InterPro" id="IPR051784">
    <property type="entry name" value="Nod_factor_ABC_transporter"/>
</dbReference>
<keyword evidence="4 6" id="KW-0472">Membrane</keyword>
<dbReference type="Pfam" id="PF01061">
    <property type="entry name" value="ABC2_membrane"/>
    <property type="match status" value="1"/>
</dbReference>
<reference evidence="8 9" key="1">
    <citation type="submission" date="2020-03" db="EMBL/GenBank/DDBJ databases">
        <title>Whole genome shotgun sequence of Phytohabitans rumicis NBRC 108638.</title>
        <authorList>
            <person name="Komaki H."/>
            <person name="Tamura T."/>
        </authorList>
    </citation>
    <scope>NUCLEOTIDE SEQUENCE [LARGE SCALE GENOMIC DNA]</scope>
    <source>
        <strain evidence="8 9">NBRC 108638</strain>
    </source>
</reference>
<dbReference type="AlphaFoldDB" id="A0A6V8L362"/>
<evidence type="ECO:0000256" key="2">
    <source>
        <dbReference type="ARBA" id="ARBA00022692"/>
    </source>
</evidence>
<dbReference type="EMBL" id="BLPG01000001">
    <property type="protein sequence ID" value="GFJ87145.1"/>
    <property type="molecule type" value="Genomic_DNA"/>
</dbReference>